<dbReference type="STRING" id="1193518.BN13_80061"/>
<dbReference type="RefSeq" id="WP_157038396.1">
    <property type="nucleotide sequence ID" value="NZ_HF571038.1"/>
</dbReference>
<dbReference type="EMBL" id="CAJC01000194">
    <property type="protein sequence ID" value="CCI54692.1"/>
    <property type="molecule type" value="Genomic_DNA"/>
</dbReference>
<proteinExistence type="predicted"/>
<protein>
    <submittedName>
        <fullName evidence="1">Uncharacterized protein</fullName>
    </submittedName>
</protein>
<name>A0A077MGR1_9MICO</name>
<comment type="caution">
    <text evidence="1">The sequence shown here is derived from an EMBL/GenBank/DDBJ whole genome shotgun (WGS) entry which is preliminary data.</text>
</comment>
<evidence type="ECO:0000313" key="1">
    <source>
        <dbReference type="EMBL" id="CCI54692.1"/>
    </source>
</evidence>
<gene>
    <name evidence="1" type="ORF">BN13_80061</name>
</gene>
<evidence type="ECO:0000313" key="2">
    <source>
        <dbReference type="Proteomes" id="UP000035720"/>
    </source>
</evidence>
<organism evidence="1 2">
    <name type="scientific">Nostocoides jenkinsii Ben 74</name>
    <dbReference type="NCBI Taxonomy" id="1193518"/>
    <lineage>
        <taxon>Bacteria</taxon>
        <taxon>Bacillati</taxon>
        <taxon>Actinomycetota</taxon>
        <taxon>Actinomycetes</taxon>
        <taxon>Micrococcales</taxon>
        <taxon>Intrasporangiaceae</taxon>
        <taxon>Nostocoides</taxon>
    </lineage>
</organism>
<dbReference type="AlphaFoldDB" id="A0A077MGR1"/>
<reference evidence="1 2" key="1">
    <citation type="journal article" date="2013" name="ISME J.">
        <title>A metabolic model for members of the genus Tetrasphaera involved in enhanced biological phosphorus removal.</title>
        <authorList>
            <person name="Kristiansen R."/>
            <person name="Nguyen H.T.T."/>
            <person name="Saunders A.M."/>
            <person name="Nielsen J.L."/>
            <person name="Wimmer R."/>
            <person name="Le V.Q."/>
            <person name="McIlroy S.J."/>
            <person name="Petrovski S."/>
            <person name="Seviour R.J."/>
            <person name="Calteau A."/>
            <person name="Nielsen K.L."/>
            <person name="Nielsen P.H."/>
        </authorList>
    </citation>
    <scope>NUCLEOTIDE SEQUENCE [LARGE SCALE GENOMIC DNA]</scope>
    <source>
        <strain evidence="1 2">Ben 74</strain>
    </source>
</reference>
<keyword evidence="2" id="KW-1185">Reference proteome</keyword>
<accession>A0A077MGR1</accession>
<dbReference type="Proteomes" id="UP000035720">
    <property type="component" value="Unassembled WGS sequence"/>
</dbReference>
<sequence length="90" mass="10094">MGLNHGKSLNIGSGKYYRLPKDEATVTYRRRRRGPASSVTGVLYCVDGQLMCQGRQVLRLLRFHNGKLHHDDAREIIDAALISAARTVDK</sequence>